<name>A0ABT8LKY2_9BACT</name>
<evidence type="ECO:0000256" key="1">
    <source>
        <dbReference type="ARBA" id="ARBA00022801"/>
    </source>
</evidence>
<keyword evidence="1" id="KW-0378">Hydrolase</keyword>
<dbReference type="SUPFAM" id="SSF52266">
    <property type="entry name" value="SGNH hydrolase"/>
    <property type="match status" value="1"/>
</dbReference>
<dbReference type="Pfam" id="PF21467">
    <property type="entry name" value="BetaGal_gal-bd"/>
    <property type="match status" value="1"/>
</dbReference>
<accession>A0ABT8LKY2</accession>
<evidence type="ECO:0000256" key="2">
    <source>
        <dbReference type="ARBA" id="ARBA00023295"/>
    </source>
</evidence>
<reference evidence="5" key="1">
    <citation type="submission" date="2023-06" db="EMBL/GenBank/DDBJ databases">
        <title>Genomic of Agaribacillus aureum.</title>
        <authorList>
            <person name="Wang G."/>
        </authorList>
    </citation>
    <scope>NUCLEOTIDE SEQUENCE</scope>
    <source>
        <strain evidence="5">BMA12</strain>
    </source>
</reference>
<evidence type="ECO:0000313" key="5">
    <source>
        <dbReference type="EMBL" id="MDN5217086.1"/>
    </source>
</evidence>
<dbReference type="Gene3D" id="2.60.120.260">
    <property type="entry name" value="Galactose-binding domain-like"/>
    <property type="match status" value="1"/>
</dbReference>
<dbReference type="InterPro" id="IPR005181">
    <property type="entry name" value="SASA"/>
</dbReference>
<evidence type="ECO:0000259" key="3">
    <source>
        <dbReference type="Pfam" id="PF03629"/>
    </source>
</evidence>
<evidence type="ECO:0000313" key="6">
    <source>
        <dbReference type="Proteomes" id="UP001172083"/>
    </source>
</evidence>
<feature type="domain" description="Sialate O-acetylesterase" evidence="3">
    <location>
        <begin position="437"/>
        <end position="540"/>
    </location>
</feature>
<dbReference type="RefSeq" id="WP_346762423.1">
    <property type="nucleotide sequence ID" value="NZ_JAUJEB010000013.1"/>
</dbReference>
<dbReference type="Gene3D" id="3.40.50.1110">
    <property type="entry name" value="SGNH hydrolase"/>
    <property type="match status" value="2"/>
</dbReference>
<dbReference type="SUPFAM" id="SSF49785">
    <property type="entry name" value="Galactose-binding domain-like"/>
    <property type="match status" value="1"/>
</dbReference>
<dbReference type="PANTHER" id="PTHR22901">
    <property type="entry name" value="SIALATE O-ACETYLESTERASE"/>
    <property type="match status" value="1"/>
</dbReference>
<keyword evidence="6" id="KW-1185">Reference proteome</keyword>
<keyword evidence="2" id="KW-0326">Glycosidase</keyword>
<evidence type="ECO:0000259" key="4">
    <source>
        <dbReference type="Pfam" id="PF21467"/>
    </source>
</evidence>
<protein>
    <submittedName>
        <fullName evidence="5">Sialate O-acetylesterase</fullName>
    </submittedName>
</protein>
<dbReference type="InterPro" id="IPR039329">
    <property type="entry name" value="SIAE"/>
</dbReference>
<comment type="caution">
    <text evidence="5">The sequence shown here is derived from an EMBL/GenBank/DDBJ whole genome shotgun (WGS) entry which is preliminary data.</text>
</comment>
<dbReference type="EMBL" id="JAUJEB010000013">
    <property type="protein sequence ID" value="MDN5217086.1"/>
    <property type="molecule type" value="Genomic_DNA"/>
</dbReference>
<dbReference type="InterPro" id="IPR008979">
    <property type="entry name" value="Galactose-bd-like_sf"/>
</dbReference>
<dbReference type="InterPro" id="IPR048913">
    <property type="entry name" value="BetaGal_gal-bd"/>
</dbReference>
<organism evidence="5 6">
    <name type="scientific">Agaribacillus aureus</name>
    <dbReference type="NCBI Taxonomy" id="3051825"/>
    <lineage>
        <taxon>Bacteria</taxon>
        <taxon>Pseudomonadati</taxon>
        <taxon>Bacteroidota</taxon>
        <taxon>Cytophagia</taxon>
        <taxon>Cytophagales</taxon>
        <taxon>Splendidivirgaceae</taxon>
        <taxon>Agaribacillus</taxon>
    </lineage>
</organism>
<sequence length="671" mass="76088">MFLFSKNTFPGSFITNTGFLSIAITLLMINPLLAAVKLPKIFQSQMVLQRNQPIAVWGWASPGEKVSVQLNGTSESVKTAANGKWKLHLPAMKAGGPYIMEIKGKNKLTLSDVLIGDVWICGGQSNMQWRIDQTDFKEQDTAMINNTEIRLFTTYIEMDYMPQGDIKGTGWKSLSRESINEFSAVAYHFGKYLHRELNVPLGLISDNLGATSIETWMSNEALMQFPQFASEIGDIVKRGKSFQDLKADFEKQKPEWHQKYYYVGKGIEEQWFDRGTDTTGWKPIKPAGNTWEQESELKDFDGAVWFRTYFDLPEGYTGETFFLQLLQIDNYDIVWVNGEKVAESYGKHNHRNYHIPTSLLKPKDNLLTVRVFDTGGIGGFTTNAFWGNPILWGNWWYKKGHSIDPQKFLQPVVPNATPFSSPAVLFNANIAPLTPMSLKGVIWYQGEANAPRAYEYRELFPALIRDWRKHWGQPELPFLFVQLANYKEEASNPKDDDWAELREAQAMALTLPRTGMATAIDIGEAADIHPKNKQEVGRRLSLVALKVAYEREVVASGPAFKQMHITNNKAILEFDHTTGGLITRDKHGYIRGFQMAGSDRKFYWAKAVIDGQKVIVTSEQVKQPVAVRYAWSSNPGKLDLYNKAGLPAVPFRTDQWKGITSEAKFKEGPRF</sequence>
<dbReference type="Pfam" id="PF03629">
    <property type="entry name" value="SASA"/>
    <property type="match status" value="1"/>
</dbReference>
<gene>
    <name evidence="5" type="ORF">QQ020_33755</name>
</gene>
<dbReference type="PANTHER" id="PTHR22901:SF0">
    <property type="entry name" value="SIALATE O-ACETYLESTERASE"/>
    <property type="match status" value="1"/>
</dbReference>
<feature type="domain" description="Beta-galactosidase galactose-binding" evidence="4">
    <location>
        <begin position="304"/>
        <end position="365"/>
    </location>
</feature>
<dbReference type="Proteomes" id="UP001172083">
    <property type="component" value="Unassembled WGS sequence"/>
</dbReference>
<dbReference type="InterPro" id="IPR036514">
    <property type="entry name" value="SGNH_hydro_sf"/>
</dbReference>
<proteinExistence type="predicted"/>